<dbReference type="InterPro" id="IPR011009">
    <property type="entry name" value="Kinase-like_dom_sf"/>
</dbReference>
<feature type="region of interest" description="Disordered" evidence="8">
    <location>
        <begin position="612"/>
        <end position="642"/>
    </location>
</feature>
<evidence type="ECO:0000256" key="6">
    <source>
        <dbReference type="ARBA" id="ARBA00022840"/>
    </source>
</evidence>
<dbReference type="SMART" id="SM00220">
    <property type="entry name" value="S_TKc"/>
    <property type="match status" value="1"/>
</dbReference>
<dbReference type="AlphaFoldDB" id="A0A8H7SVR1"/>
<evidence type="ECO:0000256" key="7">
    <source>
        <dbReference type="PROSITE-ProRule" id="PRU10141"/>
    </source>
</evidence>
<sequence>MTLLFQKKTPPVDTSKPENKKEPGNNQDNHLNGIGPYEFIKPLGSGKFSKVMLAYHLETHQQVAIKIIDKQSHDYRVMSRLVREISIMELLQHEYIVKLYETFESCDSLFLVMEYVPGWNLDEYLQKKSHGALDENEARHLFRQLITAVDFCHRKWVVHRDLKTPNILITPDGQVKLADFGLGNRFGLQRLRTICGNYKVTLHYITFFPEIITGQKYYGPEVDCWCLGITLFRMTAGFEPFSHAHTVGELKKDVCKCNFPMPSTLSPELQATIRKCLQVDRRKRMTLRQALKDDPWLTNNRRLPCPVSQSPRTVFEEALINDDDERDSRTRNQFMKDLEKDAQNSNKVRRTVIYHPINPSTYYTTKAGSSQSMAQVQNVELLRSELLQSIRSRAKRLGIKSCERWDTLRSPALKSLFSFTKKKDPLFASGSSSSSATRSLSEIVQRIAKDQVYHFQVTNHQHSNTNSSRPPSLTSSTSTSSFSSSIDVVDSAVATIEDEMLSLEKKSGKEIMALLKQTCQLMGITYVQDSPVSLRCVLTLRSAPKKSVSTSSSATLLSPSTSNSPAPPVTAPKYVRKQSQTSSVGTTMGDDTSRKRLSLPLLSHLTSSMTTSFFGRSKPRHSMDETATTSSAQQRISKRKHKEGTALFTIQIEHHKRRADKLSFRFSKQQGSNTVFKMAGGWVAGVMALDGKIGR</sequence>
<dbReference type="FunFam" id="3.30.200.20:FF:000003">
    <property type="entry name" value="Non-specific serine/threonine protein kinase"/>
    <property type="match status" value="1"/>
</dbReference>
<organism evidence="10 11">
    <name type="scientific">Thamnidium elegans</name>
    <dbReference type="NCBI Taxonomy" id="101142"/>
    <lineage>
        <taxon>Eukaryota</taxon>
        <taxon>Fungi</taxon>
        <taxon>Fungi incertae sedis</taxon>
        <taxon>Mucoromycota</taxon>
        <taxon>Mucoromycotina</taxon>
        <taxon>Mucoromycetes</taxon>
        <taxon>Mucorales</taxon>
        <taxon>Mucorineae</taxon>
        <taxon>Mucoraceae</taxon>
        <taxon>Thamnidium</taxon>
    </lineage>
</organism>
<feature type="region of interest" description="Disordered" evidence="8">
    <location>
        <begin position="1"/>
        <end position="31"/>
    </location>
</feature>
<feature type="compositionally biased region" description="Low complexity" evidence="8">
    <location>
        <begin position="548"/>
        <end position="564"/>
    </location>
</feature>
<keyword evidence="6 7" id="KW-0067">ATP-binding</keyword>
<dbReference type="PROSITE" id="PS00107">
    <property type="entry name" value="PROTEIN_KINASE_ATP"/>
    <property type="match status" value="1"/>
</dbReference>
<comment type="similarity">
    <text evidence="1">Belongs to the protein kinase superfamily. CAMK Ser/Thr protein kinase family. NIM1 subfamily.</text>
</comment>
<dbReference type="FunFam" id="1.10.510.10:FF:000571">
    <property type="entry name" value="Maternal embryonic leucine zipper kinase"/>
    <property type="match status" value="1"/>
</dbReference>
<feature type="compositionally biased region" description="Polar residues" evidence="8">
    <location>
        <begin position="577"/>
        <end position="590"/>
    </location>
</feature>
<evidence type="ECO:0000256" key="3">
    <source>
        <dbReference type="ARBA" id="ARBA00022679"/>
    </source>
</evidence>
<feature type="domain" description="Protein kinase" evidence="9">
    <location>
        <begin position="37"/>
        <end position="297"/>
    </location>
</feature>
<dbReference type="Pfam" id="PF00069">
    <property type="entry name" value="Pkinase"/>
    <property type="match status" value="1"/>
</dbReference>
<dbReference type="Proteomes" id="UP000613177">
    <property type="component" value="Unassembled WGS sequence"/>
</dbReference>
<evidence type="ECO:0000256" key="4">
    <source>
        <dbReference type="ARBA" id="ARBA00022741"/>
    </source>
</evidence>
<dbReference type="PROSITE" id="PS00108">
    <property type="entry name" value="PROTEIN_KINASE_ST"/>
    <property type="match status" value="1"/>
</dbReference>
<keyword evidence="2" id="KW-0723">Serine/threonine-protein kinase</keyword>
<dbReference type="InterPro" id="IPR000719">
    <property type="entry name" value="Prot_kinase_dom"/>
</dbReference>
<feature type="compositionally biased region" description="Polar residues" evidence="8">
    <location>
        <begin position="625"/>
        <end position="635"/>
    </location>
</feature>
<dbReference type="EMBL" id="JAEPRE010000034">
    <property type="protein sequence ID" value="KAG2235365.1"/>
    <property type="molecule type" value="Genomic_DNA"/>
</dbReference>
<protein>
    <recommendedName>
        <fullName evidence="9">Protein kinase domain-containing protein</fullName>
    </recommendedName>
</protein>
<dbReference type="PROSITE" id="PS50011">
    <property type="entry name" value="PROTEIN_KINASE_DOM"/>
    <property type="match status" value="1"/>
</dbReference>
<dbReference type="PANTHER" id="PTHR24346">
    <property type="entry name" value="MAP/MICROTUBULE AFFINITY-REGULATING KINASE"/>
    <property type="match status" value="1"/>
</dbReference>
<keyword evidence="11" id="KW-1185">Reference proteome</keyword>
<dbReference type="CDD" id="cd14003">
    <property type="entry name" value="STKc_AMPK-like"/>
    <property type="match status" value="1"/>
</dbReference>
<keyword evidence="4 7" id="KW-0547">Nucleotide-binding</keyword>
<evidence type="ECO:0000256" key="1">
    <source>
        <dbReference type="ARBA" id="ARBA00010791"/>
    </source>
</evidence>
<accession>A0A8H7SVR1</accession>
<evidence type="ECO:0000313" key="11">
    <source>
        <dbReference type="Proteomes" id="UP000613177"/>
    </source>
</evidence>
<evidence type="ECO:0000256" key="8">
    <source>
        <dbReference type="SAM" id="MobiDB-lite"/>
    </source>
</evidence>
<evidence type="ECO:0000313" key="10">
    <source>
        <dbReference type="EMBL" id="KAG2235365.1"/>
    </source>
</evidence>
<proteinExistence type="inferred from homology"/>
<feature type="compositionally biased region" description="Low complexity" evidence="8">
    <location>
        <begin position="463"/>
        <end position="482"/>
    </location>
</feature>
<dbReference type="Gene3D" id="1.10.510.10">
    <property type="entry name" value="Transferase(Phosphotransferase) domain 1"/>
    <property type="match status" value="1"/>
</dbReference>
<evidence type="ECO:0000256" key="5">
    <source>
        <dbReference type="ARBA" id="ARBA00022777"/>
    </source>
</evidence>
<feature type="region of interest" description="Disordered" evidence="8">
    <location>
        <begin position="460"/>
        <end position="482"/>
    </location>
</feature>
<dbReference type="GO" id="GO:0005524">
    <property type="term" value="F:ATP binding"/>
    <property type="evidence" value="ECO:0007669"/>
    <property type="project" value="UniProtKB-UniRule"/>
</dbReference>
<dbReference type="GO" id="GO:0004674">
    <property type="term" value="F:protein serine/threonine kinase activity"/>
    <property type="evidence" value="ECO:0007669"/>
    <property type="project" value="UniProtKB-KW"/>
</dbReference>
<name>A0A8H7SVR1_9FUNG</name>
<keyword evidence="5" id="KW-0418">Kinase</keyword>
<feature type="binding site" evidence="7">
    <location>
        <position position="66"/>
    </location>
    <ligand>
        <name>ATP</name>
        <dbReference type="ChEBI" id="CHEBI:30616"/>
    </ligand>
</feature>
<dbReference type="InterPro" id="IPR008271">
    <property type="entry name" value="Ser/Thr_kinase_AS"/>
</dbReference>
<dbReference type="InterPro" id="IPR017441">
    <property type="entry name" value="Protein_kinase_ATP_BS"/>
</dbReference>
<dbReference type="GO" id="GO:0035556">
    <property type="term" value="P:intracellular signal transduction"/>
    <property type="evidence" value="ECO:0007669"/>
    <property type="project" value="TreeGrafter"/>
</dbReference>
<dbReference type="PANTHER" id="PTHR24346:SF82">
    <property type="entry name" value="KP78A-RELATED"/>
    <property type="match status" value="1"/>
</dbReference>
<feature type="region of interest" description="Disordered" evidence="8">
    <location>
        <begin position="548"/>
        <end position="595"/>
    </location>
</feature>
<gene>
    <name evidence="10" type="ORF">INT48_004984</name>
</gene>
<comment type="caution">
    <text evidence="10">The sequence shown here is derived from an EMBL/GenBank/DDBJ whole genome shotgun (WGS) entry which is preliminary data.</text>
</comment>
<evidence type="ECO:0000259" key="9">
    <source>
        <dbReference type="PROSITE" id="PS50011"/>
    </source>
</evidence>
<evidence type="ECO:0000256" key="2">
    <source>
        <dbReference type="ARBA" id="ARBA00022527"/>
    </source>
</evidence>
<dbReference type="SUPFAM" id="SSF56112">
    <property type="entry name" value="Protein kinase-like (PK-like)"/>
    <property type="match status" value="1"/>
</dbReference>
<dbReference type="GO" id="GO:0005737">
    <property type="term" value="C:cytoplasm"/>
    <property type="evidence" value="ECO:0007669"/>
    <property type="project" value="TreeGrafter"/>
</dbReference>
<keyword evidence="3" id="KW-0808">Transferase</keyword>
<reference evidence="10" key="1">
    <citation type="submission" date="2021-01" db="EMBL/GenBank/DDBJ databases">
        <title>Metabolic potential, ecology and presence of endohyphal bacteria is reflected in genomic diversity of Mucoromycotina.</title>
        <authorList>
            <person name="Muszewska A."/>
            <person name="Okrasinska A."/>
            <person name="Steczkiewicz K."/>
            <person name="Drgas O."/>
            <person name="Orlowska M."/>
            <person name="Perlinska-Lenart U."/>
            <person name="Aleksandrzak-Piekarczyk T."/>
            <person name="Szatraj K."/>
            <person name="Zielenkiewicz U."/>
            <person name="Pilsyk S."/>
            <person name="Malc E."/>
            <person name="Mieczkowski P."/>
            <person name="Kruszewska J.S."/>
            <person name="Biernat P."/>
            <person name="Pawlowska J."/>
        </authorList>
    </citation>
    <scope>NUCLEOTIDE SEQUENCE</scope>
    <source>
        <strain evidence="10">WA0000018081</strain>
    </source>
</reference>